<keyword evidence="9" id="KW-0539">Nucleus</keyword>
<keyword evidence="5" id="KW-0862">Zinc</keyword>
<dbReference type="GO" id="GO:0003677">
    <property type="term" value="F:DNA binding"/>
    <property type="evidence" value="ECO:0007669"/>
    <property type="project" value="UniProtKB-KW"/>
</dbReference>
<evidence type="ECO:0000256" key="7">
    <source>
        <dbReference type="ARBA" id="ARBA00023125"/>
    </source>
</evidence>
<keyword evidence="4 10" id="KW-0863">Zinc-finger</keyword>
<dbReference type="SUPFAM" id="SSF57667">
    <property type="entry name" value="beta-beta-alpha zinc fingers"/>
    <property type="match status" value="1"/>
</dbReference>
<evidence type="ECO:0000256" key="8">
    <source>
        <dbReference type="ARBA" id="ARBA00023163"/>
    </source>
</evidence>
<dbReference type="PROSITE" id="PS50808">
    <property type="entry name" value="ZF_BED"/>
    <property type="match status" value="1"/>
</dbReference>
<accession>A0A7N2MT18</accession>
<reference evidence="13" key="2">
    <citation type="submission" date="2021-01" db="UniProtKB">
        <authorList>
            <consortium name="EnsemblPlants"/>
        </authorList>
    </citation>
    <scope>IDENTIFICATION</scope>
</reference>
<dbReference type="PANTHER" id="PTHR46481:SF11">
    <property type="entry name" value="ZINC FINGER BED DOMAIN-CONTAINING PROTEIN RICESLEEPER 2-LIKE"/>
    <property type="match status" value="1"/>
</dbReference>
<dbReference type="SMART" id="SM00614">
    <property type="entry name" value="ZnF_BED"/>
    <property type="match status" value="1"/>
</dbReference>
<protein>
    <recommendedName>
        <fullName evidence="12">BED-type domain-containing protein</fullName>
    </recommendedName>
</protein>
<evidence type="ECO:0000256" key="2">
    <source>
        <dbReference type="ARBA" id="ARBA00011738"/>
    </source>
</evidence>
<dbReference type="SUPFAM" id="SSF53098">
    <property type="entry name" value="Ribonuclease H-like"/>
    <property type="match status" value="1"/>
</dbReference>
<dbReference type="Proteomes" id="UP000594261">
    <property type="component" value="Chromosome 10"/>
</dbReference>
<evidence type="ECO:0000256" key="5">
    <source>
        <dbReference type="ARBA" id="ARBA00022833"/>
    </source>
</evidence>
<dbReference type="EnsemblPlants" id="QL10p051885:mrna">
    <property type="protein sequence ID" value="QL10p051885:mrna"/>
    <property type="gene ID" value="QL10p051885"/>
</dbReference>
<evidence type="ECO:0000256" key="1">
    <source>
        <dbReference type="ARBA" id="ARBA00004123"/>
    </source>
</evidence>
<feature type="region of interest" description="Disordered" evidence="11">
    <location>
        <begin position="619"/>
        <end position="644"/>
    </location>
</feature>
<evidence type="ECO:0000313" key="14">
    <source>
        <dbReference type="Proteomes" id="UP000594261"/>
    </source>
</evidence>
<dbReference type="InterPro" id="IPR012337">
    <property type="entry name" value="RNaseH-like_sf"/>
</dbReference>
<dbReference type="InterPro" id="IPR003656">
    <property type="entry name" value="Znf_BED"/>
</dbReference>
<evidence type="ECO:0000256" key="9">
    <source>
        <dbReference type="ARBA" id="ARBA00023242"/>
    </source>
</evidence>
<name>A0A7N2MT18_QUELO</name>
<keyword evidence="14" id="KW-1185">Reference proteome</keyword>
<dbReference type="EMBL" id="LRBV02000010">
    <property type="status" value="NOT_ANNOTATED_CDS"/>
    <property type="molecule type" value="Genomic_DNA"/>
</dbReference>
<dbReference type="Pfam" id="PF05699">
    <property type="entry name" value="Dimer_Tnp_hAT"/>
    <property type="match status" value="1"/>
</dbReference>
<dbReference type="GO" id="GO:0008270">
    <property type="term" value="F:zinc ion binding"/>
    <property type="evidence" value="ECO:0007669"/>
    <property type="project" value="UniProtKB-KW"/>
</dbReference>
<proteinExistence type="predicted"/>
<dbReference type="InterPro" id="IPR052035">
    <property type="entry name" value="ZnF_BED_domain_contain"/>
</dbReference>
<dbReference type="Pfam" id="PF02892">
    <property type="entry name" value="zf-BED"/>
    <property type="match status" value="1"/>
</dbReference>
<dbReference type="Gramene" id="QL10p051885:mrna">
    <property type="protein sequence ID" value="QL10p051885:mrna"/>
    <property type="gene ID" value="QL10p051885"/>
</dbReference>
<dbReference type="InterPro" id="IPR008906">
    <property type="entry name" value="HATC_C_dom"/>
</dbReference>
<organism evidence="13 14">
    <name type="scientific">Quercus lobata</name>
    <name type="common">Valley oak</name>
    <dbReference type="NCBI Taxonomy" id="97700"/>
    <lineage>
        <taxon>Eukaryota</taxon>
        <taxon>Viridiplantae</taxon>
        <taxon>Streptophyta</taxon>
        <taxon>Embryophyta</taxon>
        <taxon>Tracheophyta</taxon>
        <taxon>Spermatophyta</taxon>
        <taxon>Magnoliopsida</taxon>
        <taxon>eudicotyledons</taxon>
        <taxon>Gunneridae</taxon>
        <taxon>Pentapetalae</taxon>
        <taxon>rosids</taxon>
        <taxon>fabids</taxon>
        <taxon>Fagales</taxon>
        <taxon>Fagaceae</taxon>
        <taxon>Quercus</taxon>
    </lineage>
</organism>
<dbReference type="Pfam" id="PF14372">
    <property type="entry name" value="hAT-like_RNase-H"/>
    <property type="match status" value="1"/>
</dbReference>
<dbReference type="GO" id="GO:0005634">
    <property type="term" value="C:nucleus"/>
    <property type="evidence" value="ECO:0007669"/>
    <property type="project" value="UniProtKB-SubCell"/>
</dbReference>
<keyword evidence="8" id="KW-0804">Transcription</keyword>
<dbReference type="InterPro" id="IPR025525">
    <property type="entry name" value="hAT-like_transposase_RNase-H"/>
</dbReference>
<dbReference type="InParanoid" id="A0A7N2MT18"/>
<comment type="subunit">
    <text evidence="2">Homodimer.</text>
</comment>
<sequence length="663" mass="76054">MKRPEISASYKVTSAPPNSSKKRKSTSDVWNHFIKETDQNGKVQAKCKHCGKCFSGLSKDGTTHLKNHLNSSKCKRSQKETGGSENPTVTNGNFVFDEERSGLDLVRMIIKNGYPLNMVEHEEFIIFMKNLQPTFKLPSQDTLKDKILRFYREEKEKLRKQFDKVLSFSLILNFWTDCGKKSKYCSFTLQFIEDGPKLKKKNIAIKNVEYNYTGETLFEIVKGVLLEWNIDKKLASITVESSYANNQMVKILDRWLGDQGNCNPFRKQIFHIPCITHVINLLVKVGLDEIDYILHKIRKDIKYMSVTTIGKQKFEEVVKKLNLGGKDITSEGVPVRWDSTFFMLRIALELRRQGDAFVDQQSSDCVFPMNLSVEEWDKAKVAHKCLTVFYDAICSFFGSKCLSTNVYFCKIFDIYGSLNQWQGSDITYKMIQKLDCYFEDICYVCAIVAVFDPRTKLDFVEDFEDTSEHRITLGYMFDLYAENLTSQRSSSSFINNDNSSSSDGDDPCNILDYWKKSKRQRTELEKYLQGPLQPDEEFDILGWWHTKSQDSPTLWTMARDILAIPMSTSTSNSAFCIETMTLDPIFNDLDPDIIEALFCGKDWLDNLIRITSNKDNDRSIANPIPMLENPGSTSGPEPLQTGDTLHVWSGTLEPQEAQSQSII</sequence>
<dbReference type="InterPro" id="IPR036236">
    <property type="entry name" value="Znf_C2H2_sf"/>
</dbReference>
<feature type="compositionally biased region" description="Polar residues" evidence="11">
    <location>
        <begin position="80"/>
        <end position="91"/>
    </location>
</feature>
<evidence type="ECO:0000256" key="4">
    <source>
        <dbReference type="ARBA" id="ARBA00022771"/>
    </source>
</evidence>
<reference evidence="13 14" key="1">
    <citation type="journal article" date="2016" name="G3 (Bethesda)">
        <title>First Draft Assembly and Annotation of the Genome of a California Endemic Oak Quercus lobata Nee (Fagaceae).</title>
        <authorList>
            <person name="Sork V.L."/>
            <person name="Fitz-Gibbon S.T."/>
            <person name="Puiu D."/>
            <person name="Crepeau M."/>
            <person name="Gugger P.F."/>
            <person name="Sherman R."/>
            <person name="Stevens K."/>
            <person name="Langley C.H."/>
            <person name="Pellegrini M."/>
            <person name="Salzberg S.L."/>
        </authorList>
    </citation>
    <scope>NUCLEOTIDE SEQUENCE [LARGE SCALE GENOMIC DNA]</scope>
    <source>
        <strain evidence="13 14">cv. SW786</strain>
    </source>
</reference>
<evidence type="ECO:0000256" key="10">
    <source>
        <dbReference type="PROSITE-ProRule" id="PRU00027"/>
    </source>
</evidence>
<feature type="region of interest" description="Disordered" evidence="11">
    <location>
        <begin position="67"/>
        <end position="91"/>
    </location>
</feature>
<dbReference type="PANTHER" id="PTHR46481">
    <property type="entry name" value="ZINC FINGER BED DOMAIN-CONTAINING PROTEIN 4"/>
    <property type="match status" value="1"/>
</dbReference>
<keyword evidence="6" id="KW-0805">Transcription regulation</keyword>
<feature type="compositionally biased region" description="Polar residues" evidence="11">
    <location>
        <begin position="10"/>
        <end position="19"/>
    </location>
</feature>
<comment type="subcellular location">
    <subcellularLocation>
        <location evidence="1">Nucleus</location>
    </subcellularLocation>
</comment>
<dbReference type="GO" id="GO:0046983">
    <property type="term" value="F:protein dimerization activity"/>
    <property type="evidence" value="ECO:0007669"/>
    <property type="project" value="InterPro"/>
</dbReference>
<evidence type="ECO:0000256" key="11">
    <source>
        <dbReference type="SAM" id="MobiDB-lite"/>
    </source>
</evidence>
<dbReference type="SUPFAM" id="SSF140996">
    <property type="entry name" value="Hermes dimerisation domain"/>
    <property type="match status" value="1"/>
</dbReference>
<keyword evidence="3" id="KW-0479">Metal-binding</keyword>
<keyword evidence="7" id="KW-0238">DNA-binding</keyword>
<feature type="domain" description="BED-type" evidence="12">
    <location>
        <begin position="24"/>
        <end position="81"/>
    </location>
</feature>
<feature type="region of interest" description="Disordered" evidence="11">
    <location>
        <begin position="1"/>
        <end position="27"/>
    </location>
</feature>
<evidence type="ECO:0000313" key="13">
    <source>
        <dbReference type="EnsemblPlants" id="QL10p051885:mrna"/>
    </source>
</evidence>
<evidence type="ECO:0000259" key="12">
    <source>
        <dbReference type="PROSITE" id="PS50808"/>
    </source>
</evidence>
<evidence type="ECO:0000256" key="3">
    <source>
        <dbReference type="ARBA" id="ARBA00022723"/>
    </source>
</evidence>
<dbReference type="AlphaFoldDB" id="A0A7N2MT18"/>
<evidence type="ECO:0000256" key="6">
    <source>
        <dbReference type="ARBA" id="ARBA00023015"/>
    </source>
</evidence>